<evidence type="ECO:0000313" key="1">
    <source>
        <dbReference type="EMBL" id="BET00629.1"/>
    </source>
</evidence>
<organism evidence="1 2">
    <name type="scientific">Nesidiocoris tenuis</name>
    <dbReference type="NCBI Taxonomy" id="355587"/>
    <lineage>
        <taxon>Eukaryota</taxon>
        <taxon>Metazoa</taxon>
        <taxon>Ecdysozoa</taxon>
        <taxon>Arthropoda</taxon>
        <taxon>Hexapoda</taxon>
        <taxon>Insecta</taxon>
        <taxon>Pterygota</taxon>
        <taxon>Neoptera</taxon>
        <taxon>Paraneoptera</taxon>
        <taxon>Hemiptera</taxon>
        <taxon>Heteroptera</taxon>
        <taxon>Panheteroptera</taxon>
        <taxon>Cimicomorpha</taxon>
        <taxon>Miridae</taxon>
        <taxon>Dicyphina</taxon>
        <taxon>Nesidiocoris</taxon>
    </lineage>
</organism>
<dbReference type="Proteomes" id="UP001307889">
    <property type="component" value="Chromosome 12"/>
</dbReference>
<name>A0ABN7B8P9_9HEMI</name>
<keyword evidence="2" id="KW-1185">Reference proteome</keyword>
<sequence length="149" mass="17424">MFRVQANNAVKKGVAATGSVLPIVHLSQSASLQSWKQLFQSFCESTTLYAAEIWGLPYTDIPKRCQTNYFKSILHLPRNTPDCLMRYDMGIATLKWMVIKKALRWYSKVLDMEDQRYLKRCLTRLRALAERAPSSWNNWYLFPSQRNLQ</sequence>
<dbReference type="GO" id="GO:0004519">
    <property type="term" value="F:endonuclease activity"/>
    <property type="evidence" value="ECO:0007669"/>
    <property type="project" value="UniProtKB-KW"/>
</dbReference>
<reference evidence="1 2" key="1">
    <citation type="submission" date="2023-09" db="EMBL/GenBank/DDBJ databases">
        <title>Nesidiocoris tenuis whole genome shotgun sequence.</title>
        <authorList>
            <person name="Shibata T."/>
            <person name="Shimoda M."/>
            <person name="Kobayashi T."/>
            <person name="Uehara T."/>
        </authorList>
    </citation>
    <scope>NUCLEOTIDE SEQUENCE [LARGE SCALE GENOMIC DNA]</scope>
    <source>
        <strain evidence="1 2">Japan</strain>
    </source>
</reference>
<protein>
    <submittedName>
        <fullName evidence="1">Endonuclease-reverse transcriptase HmRTE-e01</fullName>
    </submittedName>
</protein>
<keyword evidence="1" id="KW-0540">Nuclease</keyword>
<keyword evidence="1" id="KW-0255">Endonuclease</keyword>
<dbReference type="EMBL" id="AP028920">
    <property type="protein sequence ID" value="BET00629.1"/>
    <property type="molecule type" value="Genomic_DNA"/>
</dbReference>
<gene>
    <name evidence="1" type="ORF">NTJ_13445</name>
</gene>
<proteinExistence type="predicted"/>
<keyword evidence="1" id="KW-0378">Hydrolase</keyword>
<evidence type="ECO:0000313" key="2">
    <source>
        <dbReference type="Proteomes" id="UP001307889"/>
    </source>
</evidence>
<accession>A0ABN7B8P9</accession>